<dbReference type="CDD" id="cd13402">
    <property type="entry name" value="LT_TF-like"/>
    <property type="match status" value="1"/>
</dbReference>
<name>A0A1Y2N8R4_PSEAH</name>
<comment type="caution">
    <text evidence="1">The sequence shown here is derived from an EMBL/GenBank/DDBJ whole genome shotgun (WGS) entry which is preliminary data.</text>
</comment>
<sequence>MADRTVSVRIKVTGLDAFAKDASQATGATRILRREAERLDGTHVRATAEVRGVDRSTRQVRGLRRELRGLHLDAHSLKIPAIATAGVAAAPWAASAIASAKQLTGVLALLPALATSAAAGVGVLAVGVSGFADGVSRGGEALDELAPSARRAAAELRSQSAAWRDVQRSIQGALFRGQAERLDEFGRRYLPVAERAAGALATELGNAAGQFIDFVNTAESVRDTSNGLEHTAEAAKRLGPTIVNLTRIWRDMSAVGARELPELALHFELMTRRWSDAIQRARYSGDLQRWMREGQAEAAQLGNVLRHTGGLMAGLGRGAELAGVDVIGSLERMTERAHAWSDSWQGQAAIRETLRGIRSDVDAFIPGLRDLAGMALDFVQNLSGSGTLRAAGDAFSALTESARPTVEVLGTLTGTVLRPLLATLQAVAPLVGPIAAGMIAWRGASAAISGVRGGLDGLAGRFDRAAASASGGAKQTSRVGGALRGVGGYLPVLGLGLLAAAGGYELLRDRSEEAAQGVANGSLTFAEAVEKQRSALERQQTVMDAMIESQPGYATGVALSGEAHDKAAEAARLDAQALADVVREYDAMIAKAPPLEAASLTVTKAQALHNDAIAKFGPNSLQAQQAASNLTAANKALELQQYANSLGVDTHTAALIRNRDTMMASKDAEFAFAQAKLQAKESIAQNGATLDWNTEQGIRNQSALNGMRDAALRDIEAKKEHGLTVGEATSLAKGHEDQLYRTAREMGMSEEAARKYVDELALVPRVIETRVRLIHDRVNARTPSANMAEHWPARATGGPIHGPGSGTSDSIPALLSDGEWVIKAATVADLGDAKMRALNEGRADIVPRFAAGGRVGRAAGSSVPRYASGGAVSGGGGMGGLDGALADLRAFRAELGRIWAGVGTDTERHWSTVESTVSSRMAAALFAGTTGATGLRTGVAGQFGQLPGVTDRSFGQVQGTVGTRMAQTGVTAIGEAGALHRNVAGSWSGLYADSDRRFADTQTAIGGRMVATRDHASRTAGELDRNVSGSWVSLLGSSVATWSATSDNARRKWDELRGHVDSPVRWVINTAWNTGARALWDAAGKIFPLGGFPAAKYAIGGPVHGPGTGTSDSIPAMLSSGEHVWTAREVQATGGHAEVARLRQLAGAGQLATFAQGGAWQQMWGTVRQQFPAARLTSGYRPGDPGYHGRGQAVDIAGPRSMDMPFMLAVNRWLASRFPGSAELIHTPGINLKNGRPHTYNAGTRAQHYNHVHWAQGGLSSAAGGGVIAYAADMLAEALAGPKDALRKMAPPRNGTLSGDLPANSVDWIIKQAEDVLRAEARKMDDAMMAGMSGGGGGRAGAERWRPLVLQALRMLGHPASLADRVLMQIGTESGGDPRAINRWDSNAKRGTPSMGLLQTIQPTYNAYADPRRNLGPYDPLSNILASMRYALARYGSLTAAYRGVGYDTGGVIPGHGEKFVLAHGGERILTQGQSRTFDRLVDVLDRPTPVTGIAGAVRGGDGEAMRPVVNIHNENHFAEVLDIDIFNSRQDFAIRSAAF</sequence>
<dbReference type="InterPro" id="IPR023346">
    <property type="entry name" value="Lysozyme-like_dom_sf"/>
</dbReference>
<dbReference type="SUPFAM" id="SSF53955">
    <property type="entry name" value="Lysozyme-like"/>
    <property type="match status" value="1"/>
</dbReference>
<evidence type="ECO:0000313" key="2">
    <source>
        <dbReference type="Proteomes" id="UP000194360"/>
    </source>
</evidence>
<evidence type="ECO:0000313" key="1">
    <source>
        <dbReference type="EMBL" id="OSY43559.1"/>
    </source>
</evidence>
<organism evidence="1 2">
    <name type="scientific">Pseudonocardia autotrophica</name>
    <name type="common">Amycolata autotrophica</name>
    <name type="synonym">Nocardia autotrophica</name>
    <dbReference type="NCBI Taxonomy" id="2074"/>
    <lineage>
        <taxon>Bacteria</taxon>
        <taxon>Bacillati</taxon>
        <taxon>Actinomycetota</taxon>
        <taxon>Actinomycetes</taxon>
        <taxon>Pseudonocardiales</taxon>
        <taxon>Pseudonocardiaceae</taxon>
        <taxon>Pseudonocardia</taxon>
    </lineage>
</organism>
<dbReference type="RefSeq" id="WP_085910834.1">
    <property type="nucleotide sequence ID" value="NZ_AP018920.1"/>
</dbReference>
<dbReference type="STRING" id="2074.BG845_00502"/>
<reference evidence="1 2" key="1">
    <citation type="submission" date="2016-09" db="EMBL/GenBank/DDBJ databases">
        <title>Pseudonocardia autotrophica DSM535, a candidate organism with high potential of specific P450 cytochromes.</title>
        <authorList>
            <person name="Grumaz C."/>
            <person name="Vainshtein Y."/>
            <person name="Kirstahler P."/>
            <person name="Sohn K."/>
        </authorList>
    </citation>
    <scope>NUCLEOTIDE SEQUENCE [LARGE SCALE GENOMIC DNA]</scope>
    <source>
        <strain evidence="1 2">DSM 535</strain>
    </source>
</reference>
<dbReference type="Gene3D" id="1.10.530.10">
    <property type="match status" value="1"/>
</dbReference>
<dbReference type="Proteomes" id="UP000194360">
    <property type="component" value="Unassembled WGS sequence"/>
</dbReference>
<accession>A0A1Y2N8R4</accession>
<gene>
    <name evidence="1" type="ORF">BG845_00502</name>
</gene>
<proteinExistence type="predicted"/>
<protein>
    <submittedName>
        <fullName evidence="1">Transglycosylase SLT domain protein</fullName>
    </submittedName>
</protein>
<keyword evidence="2" id="KW-1185">Reference proteome</keyword>
<dbReference type="EMBL" id="MIGB01000002">
    <property type="protein sequence ID" value="OSY43559.1"/>
    <property type="molecule type" value="Genomic_DNA"/>
</dbReference>
<dbReference type="OrthoDB" id="3765294at2"/>